<feature type="compositionally biased region" description="Low complexity" evidence="1">
    <location>
        <begin position="232"/>
        <end position="244"/>
    </location>
</feature>
<dbReference type="EMBL" id="JBHFQA010000011">
    <property type="protein sequence ID" value="KAL2090504.1"/>
    <property type="molecule type" value="Genomic_DNA"/>
</dbReference>
<feature type="region of interest" description="Disordered" evidence="1">
    <location>
        <begin position="835"/>
        <end position="877"/>
    </location>
</feature>
<feature type="compositionally biased region" description="Polar residues" evidence="1">
    <location>
        <begin position="194"/>
        <end position="213"/>
    </location>
</feature>
<feature type="compositionally biased region" description="Pro residues" evidence="1">
    <location>
        <begin position="626"/>
        <end position="697"/>
    </location>
</feature>
<feature type="compositionally biased region" description="Polar residues" evidence="1">
    <location>
        <begin position="736"/>
        <end position="752"/>
    </location>
</feature>
<feature type="compositionally biased region" description="Low complexity" evidence="1">
    <location>
        <begin position="470"/>
        <end position="485"/>
    </location>
</feature>
<feature type="region of interest" description="Disordered" evidence="1">
    <location>
        <begin position="792"/>
        <end position="822"/>
    </location>
</feature>
<feature type="compositionally biased region" description="Polar residues" evidence="1">
    <location>
        <begin position="492"/>
        <end position="518"/>
    </location>
</feature>
<feature type="region of interest" description="Disordered" evidence="1">
    <location>
        <begin position="311"/>
        <end position="752"/>
    </location>
</feature>
<dbReference type="AlphaFoldDB" id="A0ABD1JUD6"/>
<proteinExistence type="predicted"/>
<feature type="compositionally biased region" description="Pro residues" evidence="1">
    <location>
        <begin position="716"/>
        <end position="725"/>
    </location>
</feature>
<evidence type="ECO:0000313" key="2">
    <source>
        <dbReference type="EMBL" id="KAL2090504.1"/>
    </source>
</evidence>
<evidence type="ECO:0000313" key="3">
    <source>
        <dbReference type="Proteomes" id="UP001591681"/>
    </source>
</evidence>
<gene>
    <name evidence="2" type="ORF">ACEWY4_012767</name>
</gene>
<dbReference type="PRINTS" id="PR01217">
    <property type="entry name" value="PRICHEXTENSN"/>
</dbReference>
<feature type="compositionally biased region" description="Pro residues" evidence="1">
    <location>
        <begin position="183"/>
        <end position="193"/>
    </location>
</feature>
<feature type="compositionally biased region" description="Pro residues" evidence="1">
    <location>
        <begin position="378"/>
        <end position="397"/>
    </location>
</feature>
<sequence>MKKGFLGRKNQSLFDTNVQMKDVEVDHLDLVLNAKAIPESGTAKVRSRPTVNYFNLHGSSDAMQGFAVPTPKVPVLPSLNGPKANGIGNPQQLHNGGMIAVTDDEEGEILIPAPPSVAPPPPPSMAPPPPPPQFIPPSPTFIPPPLSFGDVPPELASLQPPPMPAPKPPTLAQSQDIDLASLKPPPMPPPKPPSDTSSTNSVKASLPISTALNDPSDVPECPKFTPPPPPVVKQQPLGPQKTQKTPPPKPVRMSSIPNIDIASSSSTPAAVPSSFNPQNTAKVYSIPKTTLLSGGIDRDVRPKSILLLEDSSGVQVHGNGGGSTTASPAQTPLPPTKPFRMASSSIQLEKDLKDLKDNLTATLPGQTNAVSSSTPKTHTPPNPIPTPPKPAMTPPKSSPKLQKMPAAPVLQETSQVKVQEDSKENTSQYSPLLAHKLHKLKAHESPGTKESVTSPLALLMAAKERERQRSSLSRENSSKSSRSVELPAKATIQPSESKPNSFTVIPKSASSLSPTSQEKLPVQKPDLSAQLIQPGAAQPKAPGQATPSQERAPPAKEEPTLPVPPTATPSSPSSVKKKVLETQENTPAPAPPCLTDQDSEEDLCVPFIPPPPEFANSDPEEGEGPPNTPPPDPPSKVVLPPHPPSKVLAPPNPPSKVVPTPNPPSKVVPPPNPLSKVVPPPNPPSKVPVPPPPPPAKNAPVNLLPISKGPPTAQKPKPPVAPQLPPSQGEPKAKVAQQTKPKLPSNLPSTPASASQATLLSILQKKMLEMGPKLSVPVKEADSNTDEWATVLSEEEGGIPVPPKPSPKAKATTPPPPSGGLDMRELETRVAQKAAENVAAASKLPSSNGASKQPFGMTFTVRPGTKQPITLVSKGDS</sequence>
<reference evidence="2 3" key="1">
    <citation type="submission" date="2024-09" db="EMBL/GenBank/DDBJ databases">
        <title>A chromosome-level genome assembly of Gray's grenadier anchovy, Coilia grayii.</title>
        <authorList>
            <person name="Fu Z."/>
        </authorList>
    </citation>
    <scope>NUCLEOTIDE SEQUENCE [LARGE SCALE GENOMIC DNA]</scope>
    <source>
        <strain evidence="2">G4</strain>
        <tissue evidence="2">Muscle</tissue>
    </source>
</reference>
<organism evidence="2 3">
    <name type="scientific">Coilia grayii</name>
    <name type="common">Gray's grenadier anchovy</name>
    <dbReference type="NCBI Taxonomy" id="363190"/>
    <lineage>
        <taxon>Eukaryota</taxon>
        <taxon>Metazoa</taxon>
        <taxon>Chordata</taxon>
        <taxon>Craniata</taxon>
        <taxon>Vertebrata</taxon>
        <taxon>Euteleostomi</taxon>
        <taxon>Actinopterygii</taxon>
        <taxon>Neopterygii</taxon>
        <taxon>Teleostei</taxon>
        <taxon>Clupei</taxon>
        <taxon>Clupeiformes</taxon>
        <taxon>Clupeoidei</taxon>
        <taxon>Engraulidae</taxon>
        <taxon>Coilinae</taxon>
        <taxon>Coilia</taxon>
    </lineage>
</organism>
<keyword evidence="3" id="KW-1185">Reference proteome</keyword>
<feature type="compositionally biased region" description="Basic and acidic residues" evidence="1">
    <location>
        <begin position="348"/>
        <end position="357"/>
    </location>
</feature>
<feature type="compositionally biased region" description="Low complexity" evidence="1">
    <location>
        <begin position="698"/>
        <end position="715"/>
    </location>
</feature>
<feature type="compositionally biased region" description="Pro residues" evidence="1">
    <location>
        <begin position="159"/>
        <end position="169"/>
    </location>
</feature>
<feature type="compositionally biased region" description="Low complexity" evidence="1">
    <location>
        <begin position="533"/>
        <end position="547"/>
    </location>
</feature>
<feature type="compositionally biased region" description="Polar residues" evidence="1">
    <location>
        <begin position="359"/>
        <end position="373"/>
    </location>
</feature>
<dbReference type="PANTHER" id="PTHR35077:SF2">
    <property type="entry name" value="SIMILAR TO AI661453 PROTEIN"/>
    <property type="match status" value="1"/>
</dbReference>
<comment type="caution">
    <text evidence="2">The sequence shown here is derived from an EMBL/GenBank/DDBJ whole genome shotgun (WGS) entry which is preliminary data.</text>
</comment>
<evidence type="ECO:0000256" key="1">
    <source>
        <dbReference type="SAM" id="MobiDB-lite"/>
    </source>
</evidence>
<dbReference type="Proteomes" id="UP001591681">
    <property type="component" value="Unassembled WGS sequence"/>
</dbReference>
<name>A0ABD1JUD6_9TELE</name>
<accession>A0ABD1JUD6</accession>
<dbReference type="PANTHER" id="PTHR35077">
    <property type="entry name" value="SIMILAR TO AI661453 PROTEIN"/>
    <property type="match status" value="1"/>
</dbReference>
<feature type="compositionally biased region" description="Pro residues" evidence="1">
    <location>
        <begin position="112"/>
        <end position="146"/>
    </location>
</feature>
<feature type="region of interest" description="Disordered" evidence="1">
    <location>
        <begin position="110"/>
        <end position="280"/>
    </location>
</feature>
<protein>
    <submittedName>
        <fullName evidence="2">Uncharacterized protein</fullName>
    </submittedName>
</protein>
<feature type="compositionally biased region" description="Low complexity" evidence="1">
    <location>
        <begin position="262"/>
        <end position="274"/>
    </location>
</feature>